<name>A0ABW7F2T6_9BURK</name>
<dbReference type="SUPFAM" id="SSF53448">
    <property type="entry name" value="Nucleotide-diphospho-sugar transferases"/>
    <property type="match status" value="2"/>
</dbReference>
<proteinExistence type="predicted"/>
<dbReference type="Proteomes" id="UP001606210">
    <property type="component" value="Unassembled WGS sequence"/>
</dbReference>
<dbReference type="InterPro" id="IPR001173">
    <property type="entry name" value="Glyco_trans_2-like"/>
</dbReference>
<reference evidence="2 3" key="1">
    <citation type="submission" date="2024-08" db="EMBL/GenBank/DDBJ databases">
        <authorList>
            <person name="Lu H."/>
        </authorList>
    </citation>
    <scope>NUCLEOTIDE SEQUENCE [LARGE SCALE GENOMIC DNA]</scope>
    <source>
        <strain evidence="2 3">LYH14W</strain>
    </source>
</reference>
<protein>
    <submittedName>
        <fullName evidence="2">Glycosyltransferase family 2 protein</fullName>
    </submittedName>
</protein>
<keyword evidence="3" id="KW-1185">Reference proteome</keyword>
<dbReference type="Pfam" id="PF00535">
    <property type="entry name" value="Glycos_transf_2"/>
    <property type="match status" value="1"/>
</dbReference>
<dbReference type="PANTHER" id="PTHR43685">
    <property type="entry name" value="GLYCOSYLTRANSFERASE"/>
    <property type="match status" value="1"/>
</dbReference>
<dbReference type="PANTHER" id="PTHR43685:SF11">
    <property type="entry name" value="GLYCOSYLTRANSFERASE TAGX-RELATED"/>
    <property type="match status" value="1"/>
</dbReference>
<comment type="caution">
    <text evidence="2">The sequence shown here is derived from an EMBL/GenBank/DDBJ whole genome shotgun (WGS) entry which is preliminary data.</text>
</comment>
<dbReference type="Gene3D" id="3.90.550.10">
    <property type="entry name" value="Spore Coat Polysaccharide Biosynthesis Protein SpsA, Chain A"/>
    <property type="match status" value="1"/>
</dbReference>
<evidence type="ECO:0000313" key="3">
    <source>
        <dbReference type="Proteomes" id="UP001606210"/>
    </source>
</evidence>
<feature type="domain" description="Glycosyltransferase 2-like" evidence="1">
    <location>
        <begin position="10"/>
        <end position="115"/>
    </location>
</feature>
<dbReference type="InterPro" id="IPR050834">
    <property type="entry name" value="Glycosyltransf_2"/>
</dbReference>
<evidence type="ECO:0000259" key="1">
    <source>
        <dbReference type="Pfam" id="PF00535"/>
    </source>
</evidence>
<sequence length="599" mass="65550">MNPTALPRFSVIVANYNHAALVGRAVDSVLAQDYPPGLREVIVVDDGSTDDSRERLQAWAGCDDVKLVCQENRGQTAAFAAGLAVATGDYVCLLDADDRCHPTKLAEIARHLGTLQVDGDNLFLCHDLDILDGEDGEPIAGGWFEVINQQRFGPLLHISAAHHFFPFAVTSGMVFGRLLLQRVMAQVPLWEWRMGSDFVLGHVAMILTGEVHYLQQRLGDYVVHGNNNLASIENGRFRAKPVWNDRGPKHLRLLELIIDAQPFTEHQRDDRLGYIGRLAHVLRADPLSRRHPQPLLSFIVDAQGAPPAWALATAQALAALSGSHHEAVWVGDAATLTALPAACTGPRAETPDGADAYARMRAGFLAARGGYLCFLGAGDRPDPLFTAKHLRAHRFGNLPMLTASDLRLIDADGVLVHHGILLTASGWGGGTVNAFAHVLRDWPLAPLSAMVLRRTPLLAAFFALDRLPLPPRAAGWLLAHYLLQMGGATRLAENLMDLRLPREATPNASWLSQFVDRDGPLPAIDLAAAAEQLFAAYARARTRERMFFSDGWETRFLRWLLQSGGGDTPARLERQALAADDAAWGQRMQAQLRALLNRP</sequence>
<dbReference type="InterPro" id="IPR029044">
    <property type="entry name" value="Nucleotide-diphossugar_trans"/>
</dbReference>
<organism evidence="2 3">
    <name type="scientific">Pelomonas parva</name>
    <dbReference type="NCBI Taxonomy" id="3299032"/>
    <lineage>
        <taxon>Bacteria</taxon>
        <taxon>Pseudomonadati</taxon>
        <taxon>Pseudomonadota</taxon>
        <taxon>Betaproteobacteria</taxon>
        <taxon>Burkholderiales</taxon>
        <taxon>Sphaerotilaceae</taxon>
        <taxon>Roseateles</taxon>
    </lineage>
</organism>
<evidence type="ECO:0000313" key="2">
    <source>
        <dbReference type="EMBL" id="MFG6430434.1"/>
    </source>
</evidence>
<dbReference type="CDD" id="cd00761">
    <property type="entry name" value="Glyco_tranf_GTA_type"/>
    <property type="match status" value="1"/>
</dbReference>
<accession>A0ABW7F2T6</accession>
<gene>
    <name evidence="2" type="ORF">ACG00Y_10940</name>
</gene>
<dbReference type="EMBL" id="JBIGHV010000004">
    <property type="protein sequence ID" value="MFG6430434.1"/>
    <property type="molecule type" value="Genomic_DNA"/>
</dbReference>
<dbReference type="RefSeq" id="WP_394478701.1">
    <property type="nucleotide sequence ID" value="NZ_JBIGHV010000004.1"/>
</dbReference>